<feature type="domain" description="FAS1" evidence="2">
    <location>
        <begin position="93"/>
        <end position="124"/>
    </location>
</feature>
<evidence type="ECO:0000313" key="3">
    <source>
        <dbReference type="EMBL" id="PWI66780.1"/>
    </source>
</evidence>
<reference evidence="3 4" key="1">
    <citation type="journal article" date="2016" name="Front. Microbiol.">
        <title>Genome and transcriptome sequences reveal the specific parasitism of the nematophagous Purpureocillium lilacinum 36-1.</title>
        <authorList>
            <person name="Xie J."/>
            <person name="Li S."/>
            <person name="Mo C."/>
            <person name="Xiao X."/>
            <person name="Peng D."/>
            <person name="Wang G."/>
            <person name="Xiao Y."/>
        </authorList>
    </citation>
    <scope>NUCLEOTIDE SEQUENCE [LARGE SCALE GENOMIC DNA]</scope>
    <source>
        <strain evidence="3 4">36-1</strain>
    </source>
</reference>
<evidence type="ECO:0000256" key="1">
    <source>
        <dbReference type="SAM" id="MobiDB-lite"/>
    </source>
</evidence>
<organism evidence="3 4">
    <name type="scientific">Purpureocillium lilacinum</name>
    <name type="common">Paecilomyces lilacinus</name>
    <dbReference type="NCBI Taxonomy" id="33203"/>
    <lineage>
        <taxon>Eukaryota</taxon>
        <taxon>Fungi</taxon>
        <taxon>Dikarya</taxon>
        <taxon>Ascomycota</taxon>
        <taxon>Pezizomycotina</taxon>
        <taxon>Sordariomycetes</taxon>
        <taxon>Hypocreomycetidae</taxon>
        <taxon>Hypocreales</taxon>
        <taxon>Ophiocordycipitaceae</taxon>
        <taxon>Purpureocillium</taxon>
    </lineage>
</organism>
<dbReference type="AlphaFoldDB" id="A0A2U3DWZ6"/>
<accession>A0A2U3DWZ6</accession>
<proteinExistence type="predicted"/>
<name>A0A2U3DWZ6_PURLI</name>
<dbReference type="Pfam" id="PF02469">
    <property type="entry name" value="Fasciclin"/>
    <property type="match status" value="1"/>
</dbReference>
<dbReference type="Proteomes" id="UP000245956">
    <property type="component" value="Unassembled WGS sequence"/>
</dbReference>
<protein>
    <recommendedName>
        <fullName evidence="2">FAS1 domain-containing protein</fullName>
    </recommendedName>
</protein>
<dbReference type="Gene3D" id="2.30.180.10">
    <property type="entry name" value="FAS1 domain"/>
    <property type="match status" value="1"/>
</dbReference>
<dbReference type="SUPFAM" id="SSF82153">
    <property type="entry name" value="FAS1 domain"/>
    <property type="match status" value="1"/>
</dbReference>
<dbReference type="InterPro" id="IPR000782">
    <property type="entry name" value="FAS1_domain"/>
</dbReference>
<feature type="region of interest" description="Disordered" evidence="1">
    <location>
        <begin position="13"/>
        <end position="57"/>
    </location>
</feature>
<comment type="caution">
    <text evidence="3">The sequence shown here is derived from an EMBL/GenBank/DDBJ whole genome shotgun (WGS) entry which is preliminary data.</text>
</comment>
<evidence type="ECO:0000313" key="4">
    <source>
        <dbReference type="Proteomes" id="UP000245956"/>
    </source>
</evidence>
<gene>
    <name evidence="3" type="ORF">PCL_04624</name>
</gene>
<dbReference type="InterPro" id="IPR036378">
    <property type="entry name" value="FAS1_dom_sf"/>
</dbReference>
<sequence length="137" mass="14825">MVLGDTLYSNSFYHGKNEAGESSVPIGHRSATTVKDLSPAPTSPSPETTEASPPQRPAEKIIAIKGKRTFPLQTMIDNLWIHVEIARFGGVISMRVAERQAAVVVHDILASDGVIHVVNRVLLPPSSTQTTDAEDKR</sequence>
<dbReference type="EMBL" id="LCWV01000022">
    <property type="protein sequence ID" value="PWI66780.1"/>
    <property type="molecule type" value="Genomic_DNA"/>
</dbReference>
<evidence type="ECO:0000259" key="2">
    <source>
        <dbReference type="Pfam" id="PF02469"/>
    </source>
</evidence>